<evidence type="ECO:0000256" key="5">
    <source>
        <dbReference type="ARBA" id="ARBA00022475"/>
    </source>
</evidence>
<feature type="transmembrane region" description="Helical" evidence="13">
    <location>
        <begin position="173"/>
        <end position="192"/>
    </location>
</feature>
<feature type="transmembrane region" description="Helical" evidence="13">
    <location>
        <begin position="474"/>
        <end position="495"/>
    </location>
</feature>
<evidence type="ECO:0000256" key="12">
    <source>
        <dbReference type="SAM" id="MobiDB-lite"/>
    </source>
</evidence>
<evidence type="ECO:0000256" key="1">
    <source>
        <dbReference type="ARBA" id="ARBA00003019"/>
    </source>
</evidence>
<keyword evidence="15" id="KW-1185">Reference proteome</keyword>
<feature type="transmembrane region" description="Helical" evidence="13">
    <location>
        <begin position="414"/>
        <end position="435"/>
    </location>
</feature>
<dbReference type="Gene3D" id="1.20.1250.20">
    <property type="entry name" value="MFS general substrate transporter like domains"/>
    <property type="match status" value="1"/>
</dbReference>
<dbReference type="PANTHER" id="PTHR23516:SF1">
    <property type="entry name" value="MOLYBDATE-ANION TRANSPORTER"/>
    <property type="match status" value="1"/>
</dbReference>
<dbReference type="Proteomes" id="UP001583186">
    <property type="component" value="Unassembled WGS sequence"/>
</dbReference>
<keyword evidence="5" id="KW-1003">Cell membrane</keyword>
<feature type="transmembrane region" description="Helical" evidence="13">
    <location>
        <begin position="316"/>
        <end position="338"/>
    </location>
</feature>
<comment type="caution">
    <text evidence="14">The sequence shown here is derived from an EMBL/GenBank/DDBJ whole genome shotgun (WGS) entry which is preliminary data.</text>
</comment>
<feature type="transmembrane region" description="Helical" evidence="13">
    <location>
        <begin position="350"/>
        <end position="371"/>
    </location>
</feature>
<keyword evidence="4" id="KW-0813">Transport</keyword>
<feature type="transmembrane region" description="Helical" evidence="13">
    <location>
        <begin position="145"/>
        <end position="167"/>
    </location>
</feature>
<evidence type="ECO:0000256" key="7">
    <source>
        <dbReference type="ARBA" id="ARBA00022989"/>
    </source>
</evidence>
<proteinExistence type="predicted"/>
<evidence type="ECO:0000256" key="3">
    <source>
        <dbReference type="ARBA" id="ARBA00021242"/>
    </source>
</evidence>
<feature type="compositionally biased region" description="Basic and acidic residues" evidence="12">
    <location>
        <begin position="32"/>
        <end position="46"/>
    </location>
</feature>
<feature type="compositionally biased region" description="Basic residues" evidence="12">
    <location>
        <begin position="53"/>
        <end position="62"/>
    </location>
</feature>
<protein>
    <recommendedName>
        <fullName evidence="3">Molybdate-anion transporter</fullName>
    </recommendedName>
    <alternativeName>
        <fullName evidence="10">Major facilitator superfamily domain-containing protein 5</fullName>
    </alternativeName>
    <alternativeName>
        <fullName evidence="11">Molybdate transporter 2 homolog</fullName>
    </alternativeName>
</protein>
<reference evidence="14 15" key="1">
    <citation type="journal article" date="2024" name="IMA Fungus">
        <title>IMA Genome - F19 : A genome assembly and annotation guide to empower mycologists, including annotated draft genome sequences of Ceratocystis pirilliformis, Diaporthe australafricana, Fusarium ophioides, Paecilomyces lecythidis, and Sporothrix stenoceras.</title>
        <authorList>
            <person name="Aylward J."/>
            <person name="Wilson A.M."/>
            <person name="Visagie C.M."/>
            <person name="Spraker J."/>
            <person name="Barnes I."/>
            <person name="Buitendag C."/>
            <person name="Ceriani C."/>
            <person name="Del Mar Angel L."/>
            <person name="du Plessis D."/>
            <person name="Fuchs T."/>
            <person name="Gasser K."/>
            <person name="Kramer D."/>
            <person name="Li W."/>
            <person name="Munsamy K."/>
            <person name="Piso A."/>
            <person name="Price J.L."/>
            <person name="Sonnekus B."/>
            <person name="Thomas C."/>
            <person name="van der Nest A."/>
            <person name="van Dijk A."/>
            <person name="van Heerden A."/>
            <person name="van Vuuren N."/>
            <person name="Yilmaz N."/>
            <person name="Duong T.A."/>
            <person name="van der Merwe N.A."/>
            <person name="Wingfield M.J."/>
            <person name="Wingfield B.D."/>
        </authorList>
    </citation>
    <scope>NUCLEOTIDE SEQUENCE [LARGE SCALE GENOMIC DNA]</scope>
    <source>
        <strain evidence="14 15">CMW 5346</strain>
    </source>
</reference>
<accession>A0ABR3YXB0</accession>
<keyword evidence="9 13" id="KW-0472">Membrane</keyword>
<name>A0ABR3YXB0_9PEZI</name>
<feature type="transmembrane region" description="Helical" evidence="13">
    <location>
        <begin position="447"/>
        <end position="468"/>
    </location>
</feature>
<dbReference type="InterPro" id="IPR036259">
    <property type="entry name" value="MFS_trans_sf"/>
</dbReference>
<evidence type="ECO:0000256" key="11">
    <source>
        <dbReference type="ARBA" id="ARBA00032555"/>
    </source>
</evidence>
<keyword evidence="7 13" id="KW-1133">Transmembrane helix</keyword>
<evidence type="ECO:0000256" key="6">
    <source>
        <dbReference type="ARBA" id="ARBA00022692"/>
    </source>
</evidence>
<feature type="transmembrane region" description="Helical" evidence="13">
    <location>
        <begin position="82"/>
        <end position="103"/>
    </location>
</feature>
<feature type="region of interest" description="Disordered" evidence="12">
    <location>
        <begin position="206"/>
        <end position="226"/>
    </location>
</feature>
<comment type="subcellular location">
    <subcellularLocation>
        <location evidence="2">Cell membrane</location>
        <topology evidence="2">Multi-pass membrane protein</topology>
    </subcellularLocation>
</comment>
<feature type="transmembrane region" description="Helical" evidence="13">
    <location>
        <begin position="383"/>
        <end position="402"/>
    </location>
</feature>
<keyword evidence="6 13" id="KW-0812">Transmembrane</keyword>
<feature type="transmembrane region" description="Helical" evidence="13">
    <location>
        <begin position="115"/>
        <end position="133"/>
    </location>
</feature>
<gene>
    <name evidence="14" type="ORF">Sste5346_007010</name>
</gene>
<dbReference type="PANTHER" id="PTHR23516">
    <property type="entry name" value="SAM (S-ADENOSYL METHIONINE) TRANSPORTER"/>
    <property type="match status" value="1"/>
</dbReference>
<dbReference type="EMBL" id="JAWCUI010000044">
    <property type="protein sequence ID" value="KAL1892500.1"/>
    <property type="molecule type" value="Genomic_DNA"/>
</dbReference>
<evidence type="ECO:0000256" key="10">
    <source>
        <dbReference type="ARBA" id="ARBA00030646"/>
    </source>
</evidence>
<evidence type="ECO:0000256" key="4">
    <source>
        <dbReference type="ARBA" id="ARBA00022448"/>
    </source>
</evidence>
<evidence type="ECO:0000313" key="15">
    <source>
        <dbReference type="Proteomes" id="UP001583186"/>
    </source>
</evidence>
<comment type="function">
    <text evidence="1">Mediates high-affinity intracellular uptake of the rare oligo-element molybdenum.</text>
</comment>
<evidence type="ECO:0000256" key="2">
    <source>
        <dbReference type="ARBA" id="ARBA00004651"/>
    </source>
</evidence>
<dbReference type="Pfam" id="PF05631">
    <property type="entry name" value="MFS_5"/>
    <property type="match status" value="2"/>
</dbReference>
<organism evidence="14 15">
    <name type="scientific">Sporothrix stenoceras</name>
    <dbReference type="NCBI Taxonomy" id="5173"/>
    <lineage>
        <taxon>Eukaryota</taxon>
        <taxon>Fungi</taxon>
        <taxon>Dikarya</taxon>
        <taxon>Ascomycota</taxon>
        <taxon>Pezizomycotina</taxon>
        <taxon>Sordariomycetes</taxon>
        <taxon>Sordariomycetidae</taxon>
        <taxon>Ophiostomatales</taxon>
        <taxon>Ophiostomataceae</taxon>
        <taxon>Sporothrix</taxon>
    </lineage>
</organism>
<keyword evidence="8" id="KW-0406">Ion transport</keyword>
<dbReference type="InterPro" id="IPR008509">
    <property type="entry name" value="MOT2/MFSD5"/>
</dbReference>
<evidence type="ECO:0000256" key="8">
    <source>
        <dbReference type="ARBA" id="ARBA00023065"/>
    </source>
</evidence>
<sequence length="501" mass="53702">MDTYKANLTGLVGLCAALYAGQQFWQSPAEQDTTKESDKSERDSKNAADSAKQQKKTLRAKRAREGREAAAAAHAARASDFLAVYALVMAADWLQGPFLYSLYTDEHHVAPARVPLLFATGFVAGGVSASVVGGMADRHGRKRACLVFCATYAASCLLTVSSAFLPLLLLGRILGGISTSLLFSVFESWMVTDFWENEKYGSSHITSGIDGDDDSDTDDKKEKDEAERQAAARLSHTFGRMGTLNSMAAIASGVFSEWVVSATGTRKAPFVASAVLLGVAAWRIAAAWGENYGEAATKDQADGGGRVWAVLRDPAVLVLGLASTLFEGSMYLFVFFWTPALKEAAESAAPLPYGIIFASFMAAAMAATLAFNIVTAQMQLMRCVTLLLGLLGAAEVVFYLLSSSTSTTLSEQSVFWLFCLFEACVGTYWPCMGFLKGQLVPDGARAQVYSLLRVPLNVFVVAALLLTRDGSYEAVFGVCSTLLLVAIMGVFAMMMNEPNLP</sequence>
<evidence type="ECO:0000313" key="14">
    <source>
        <dbReference type="EMBL" id="KAL1892500.1"/>
    </source>
</evidence>
<evidence type="ECO:0000256" key="13">
    <source>
        <dbReference type="SAM" id="Phobius"/>
    </source>
</evidence>
<feature type="region of interest" description="Disordered" evidence="12">
    <location>
        <begin position="28"/>
        <end position="63"/>
    </location>
</feature>
<dbReference type="SUPFAM" id="SSF103473">
    <property type="entry name" value="MFS general substrate transporter"/>
    <property type="match status" value="2"/>
</dbReference>
<evidence type="ECO:0000256" key="9">
    <source>
        <dbReference type="ARBA" id="ARBA00023136"/>
    </source>
</evidence>